<dbReference type="GO" id="GO:0000166">
    <property type="term" value="F:nucleotide binding"/>
    <property type="evidence" value="ECO:0007669"/>
    <property type="project" value="UniProtKB-KW"/>
</dbReference>
<dbReference type="OrthoDB" id="7066694at2"/>
<dbReference type="RefSeq" id="WP_146601651.1">
    <property type="nucleotide sequence ID" value="NZ_SJPY01000007.1"/>
</dbReference>
<dbReference type="InterPro" id="IPR016155">
    <property type="entry name" value="Mopterin_synth/thiamin_S_b"/>
</dbReference>
<accession>A0A5C6DND5</accession>
<dbReference type="CDD" id="cd00754">
    <property type="entry name" value="Ubl_MoaD"/>
    <property type="match status" value="1"/>
</dbReference>
<dbReference type="InterPro" id="IPR044672">
    <property type="entry name" value="MOCS2A"/>
</dbReference>
<dbReference type="InterPro" id="IPR003749">
    <property type="entry name" value="ThiS/MoaD-like"/>
</dbReference>
<organism evidence="4 5">
    <name type="scientific">Novipirellula aureliae</name>
    <dbReference type="NCBI Taxonomy" id="2527966"/>
    <lineage>
        <taxon>Bacteria</taxon>
        <taxon>Pseudomonadati</taxon>
        <taxon>Planctomycetota</taxon>
        <taxon>Planctomycetia</taxon>
        <taxon>Pirellulales</taxon>
        <taxon>Pirellulaceae</taxon>
        <taxon>Novipirellula</taxon>
    </lineage>
</organism>
<gene>
    <name evidence="4" type="ORF">Q31b_44840</name>
</gene>
<dbReference type="EMBL" id="SJPY01000007">
    <property type="protein sequence ID" value="TWU37695.1"/>
    <property type="molecule type" value="Genomic_DNA"/>
</dbReference>
<reference evidence="4 5" key="1">
    <citation type="submission" date="2019-02" db="EMBL/GenBank/DDBJ databases">
        <title>Deep-cultivation of Planctomycetes and their phenomic and genomic characterization uncovers novel biology.</title>
        <authorList>
            <person name="Wiegand S."/>
            <person name="Jogler M."/>
            <person name="Boedeker C."/>
            <person name="Pinto D."/>
            <person name="Vollmers J."/>
            <person name="Rivas-Marin E."/>
            <person name="Kohn T."/>
            <person name="Peeters S.H."/>
            <person name="Heuer A."/>
            <person name="Rast P."/>
            <person name="Oberbeckmann S."/>
            <person name="Bunk B."/>
            <person name="Jeske O."/>
            <person name="Meyerdierks A."/>
            <person name="Storesund J.E."/>
            <person name="Kallscheuer N."/>
            <person name="Luecker S."/>
            <person name="Lage O.M."/>
            <person name="Pohl T."/>
            <person name="Merkel B.J."/>
            <person name="Hornburger P."/>
            <person name="Mueller R.-W."/>
            <person name="Bruemmer F."/>
            <person name="Labrenz M."/>
            <person name="Spormann A.M."/>
            <person name="Op Den Camp H."/>
            <person name="Overmann J."/>
            <person name="Amann R."/>
            <person name="Jetten M.S.M."/>
            <person name="Mascher T."/>
            <person name="Medema M.H."/>
            <person name="Devos D.P."/>
            <person name="Kaster A.-K."/>
            <person name="Ovreas L."/>
            <person name="Rohde M."/>
            <person name="Galperin M.Y."/>
            <person name="Jogler C."/>
        </authorList>
    </citation>
    <scope>NUCLEOTIDE SEQUENCE [LARGE SCALE GENOMIC DNA]</scope>
    <source>
        <strain evidence="4 5">Q31b</strain>
    </source>
</reference>
<evidence type="ECO:0000256" key="1">
    <source>
        <dbReference type="ARBA" id="ARBA00022741"/>
    </source>
</evidence>
<dbReference type="GO" id="GO:0006777">
    <property type="term" value="P:Mo-molybdopterin cofactor biosynthetic process"/>
    <property type="evidence" value="ECO:0007669"/>
    <property type="project" value="InterPro"/>
</dbReference>
<keyword evidence="1" id="KW-0547">Nucleotide-binding</keyword>
<evidence type="ECO:0000313" key="4">
    <source>
        <dbReference type="EMBL" id="TWU37695.1"/>
    </source>
</evidence>
<protein>
    <recommendedName>
        <fullName evidence="3">Molybdopterin synthase sulfur carrier subunit</fullName>
    </recommendedName>
</protein>
<evidence type="ECO:0000256" key="2">
    <source>
        <dbReference type="ARBA" id="ARBA00024200"/>
    </source>
</evidence>
<dbReference type="Gene3D" id="3.10.20.30">
    <property type="match status" value="1"/>
</dbReference>
<comment type="similarity">
    <text evidence="2">Belongs to the MoaD family.</text>
</comment>
<dbReference type="GO" id="GO:1990133">
    <property type="term" value="C:molybdopterin adenylyltransferase complex"/>
    <property type="evidence" value="ECO:0007669"/>
    <property type="project" value="TreeGrafter"/>
</dbReference>
<evidence type="ECO:0000313" key="5">
    <source>
        <dbReference type="Proteomes" id="UP000315471"/>
    </source>
</evidence>
<dbReference type="Proteomes" id="UP000315471">
    <property type="component" value="Unassembled WGS sequence"/>
</dbReference>
<comment type="caution">
    <text evidence="4">The sequence shown here is derived from an EMBL/GenBank/DDBJ whole genome shotgun (WGS) entry which is preliminary data.</text>
</comment>
<dbReference type="PANTHER" id="PTHR33359">
    <property type="entry name" value="MOLYBDOPTERIN SYNTHASE SULFUR CARRIER SUBUNIT"/>
    <property type="match status" value="1"/>
</dbReference>
<dbReference type="PANTHER" id="PTHR33359:SF1">
    <property type="entry name" value="MOLYBDOPTERIN SYNTHASE SULFUR CARRIER SUBUNIT"/>
    <property type="match status" value="1"/>
</dbReference>
<evidence type="ECO:0000256" key="3">
    <source>
        <dbReference type="ARBA" id="ARBA00024247"/>
    </source>
</evidence>
<dbReference type="AlphaFoldDB" id="A0A5C6DND5"/>
<dbReference type="Pfam" id="PF02597">
    <property type="entry name" value="ThiS"/>
    <property type="match status" value="1"/>
</dbReference>
<keyword evidence="5" id="KW-1185">Reference proteome</keyword>
<dbReference type="SUPFAM" id="SSF54285">
    <property type="entry name" value="MoaD/ThiS"/>
    <property type="match status" value="1"/>
</dbReference>
<sequence length="81" mass="8466">MKIDVLLFAAIRDLANQDSIEIEVSKDATAVDVLNAVGKHLPAIGPLLPSCRIALDSRYVGNDQVVADATEIALIPPVSGG</sequence>
<proteinExistence type="inferred from homology"/>
<name>A0A5C6DND5_9BACT</name>
<dbReference type="InterPro" id="IPR012675">
    <property type="entry name" value="Beta-grasp_dom_sf"/>
</dbReference>
<dbReference type="UniPathway" id="UPA00344"/>